<feature type="compositionally biased region" description="Low complexity" evidence="1">
    <location>
        <begin position="224"/>
        <end position="233"/>
    </location>
</feature>
<feature type="region of interest" description="Disordered" evidence="1">
    <location>
        <begin position="196"/>
        <end position="281"/>
    </location>
</feature>
<proteinExistence type="predicted"/>
<dbReference type="Proteomes" id="UP000007752">
    <property type="component" value="Chromosome 6"/>
</dbReference>
<feature type="region of interest" description="Disordered" evidence="1">
    <location>
        <begin position="309"/>
        <end position="345"/>
    </location>
</feature>
<feature type="compositionally biased region" description="Low complexity" evidence="1">
    <location>
        <begin position="313"/>
        <end position="324"/>
    </location>
</feature>
<name>B9FTQ1_ORYSJ</name>
<dbReference type="EMBL" id="CM000143">
    <property type="protein sequence ID" value="EEE65862.1"/>
    <property type="molecule type" value="Genomic_DNA"/>
</dbReference>
<feature type="compositionally biased region" description="Basic and acidic residues" evidence="1">
    <location>
        <begin position="266"/>
        <end position="281"/>
    </location>
</feature>
<feature type="compositionally biased region" description="Low complexity" evidence="1">
    <location>
        <begin position="1"/>
        <end position="36"/>
    </location>
</feature>
<protein>
    <submittedName>
        <fullName evidence="2">Uncharacterized protein</fullName>
    </submittedName>
</protein>
<sequence>MVSVAAAAAPGRAPRLQLSSSHRTHPRPCSSSSPSSIGGGRRHGCNGGGGRGEASHLQAAAAPKAPAPDDLRHHAVPLPPSELSQWIPCARELEEAGIRFRPWKGATSFLDTRPFTPGHVTAYAIFMDSLVTSPEDMRLLLIISSVLVNQMNGERDATTGFFGRLCTEAHLDADRNYLAASSTRASLQLKTSAMDAPGAYPYSRRPLFRPEPSPSREPRPLCKGRGSTSSSTGDRARSRTGLAVAREEPVDTALSPRFSPSTLAGCRKEREAATREREREREYRLRPVTVRGGGGRDGDDTMWGDRRWREAGRTATAQRAAPTTDPCIARRSPLDDATATNKSADKAPAVAAALLIVFTAAANGREGGREGE</sequence>
<dbReference type="InterPro" id="IPR004158">
    <property type="entry name" value="DUF247_pln"/>
</dbReference>
<accession>B9FTQ1</accession>
<dbReference type="AlphaFoldDB" id="B9FTQ1"/>
<reference evidence="2" key="2">
    <citation type="submission" date="2008-12" db="EMBL/GenBank/DDBJ databases">
        <title>Improved gene annotation of the rice (Oryza sativa) genomes.</title>
        <authorList>
            <person name="Wang J."/>
            <person name="Li R."/>
            <person name="Fan W."/>
            <person name="Huang Q."/>
            <person name="Zhang J."/>
            <person name="Zhou Y."/>
            <person name="Hu Y."/>
            <person name="Zi S."/>
            <person name="Li J."/>
            <person name="Ni P."/>
            <person name="Zheng H."/>
            <person name="Zhang Y."/>
            <person name="Zhao M."/>
            <person name="Hao Q."/>
            <person name="McDermott J."/>
            <person name="Samudrala R."/>
            <person name="Kristiansen K."/>
            <person name="Wong G.K.-S."/>
        </authorList>
    </citation>
    <scope>NUCLEOTIDE SEQUENCE</scope>
</reference>
<organism evidence="2">
    <name type="scientific">Oryza sativa subsp. japonica</name>
    <name type="common">Rice</name>
    <dbReference type="NCBI Taxonomy" id="39947"/>
    <lineage>
        <taxon>Eukaryota</taxon>
        <taxon>Viridiplantae</taxon>
        <taxon>Streptophyta</taxon>
        <taxon>Embryophyta</taxon>
        <taxon>Tracheophyta</taxon>
        <taxon>Spermatophyta</taxon>
        <taxon>Magnoliopsida</taxon>
        <taxon>Liliopsida</taxon>
        <taxon>Poales</taxon>
        <taxon>Poaceae</taxon>
        <taxon>BOP clade</taxon>
        <taxon>Oryzoideae</taxon>
        <taxon>Oryzeae</taxon>
        <taxon>Oryzinae</taxon>
        <taxon>Oryza</taxon>
        <taxon>Oryza sativa</taxon>
    </lineage>
</organism>
<evidence type="ECO:0000313" key="2">
    <source>
        <dbReference type="EMBL" id="EEE65862.1"/>
    </source>
</evidence>
<reference evidence="2" key="1">
    <citation type="journal article" date="2005" name="PLoS Biol.">
        <title>The genomes of Oryza sativa: a history of duplications.</title>
        <authorList>
            <person name="Yu J."/>
            <person name="Wang J."/>
            <person name="Lin W."/>
            <person name="Li S."/>
            <person name="Li H."/>
            <person name="Zhou J."/>
            <person name="Ni P."/>
            <person name="Dong W."/>
            <person name="Hu S."/>
            <person name="Zeng C."/>
            <person name="Zhang J."/>
            <person name="Zhang Y."/>
            <person name="Li R."/>
            <person name="Xu Z."/>
            <person name="Li S."/>
            <person name="Li X."/>
            <person name="Zheng H."/>
            <person name="Cong L."/>
            <person name="Lin L."/>
            <person name="Yin J."/>
            <person name="Geng J."/>
            <person name="Li G."/>
            <person name="Shi J."/>
            <person name="Liu J."/>
            <person name="Lv H."/>
            <person name="Li J."/>
            <person name="Wang J."/>
            <person name="Deng Y."/>
            <person name="Ran L."/>
            <person name="Shi X."/>
            <person name="Wang X."/>
            <person name="Wu Q."/>
            <person name="Li C."/>
            <person name="Ren X."/>
            <person name="Wang J."/>
            <person name="Wang X."/>
            <person name="Li D."/>
            <person name="Liu D."/>
            <person name="Zhang X."/>
            <person name="Ji Z."/>
            <person name="Zhao W."/>
            <person name="Sun Y."/>
            <person name="Zhang Z."/>
            <person name="Bao J."/>
            <person name="Han Y."/>
            <person name="Dong L."/>
            <person name="Ji J."/>
            <person name="Chen P."/>
            <person name="Wu S."/>
            <person name="Liu J."/>
            <person name="Xiao Y."/>
            <person name="Bu D."/>
            <person name="Tan J."/>
            <person name="Yang L."/>
            <person name="Ye C."/>
            <person name="Zhang J."/>
            <person name="Xu J."/>
            <person name="Zhou Y."/>
            <person name="Yu Y."/>
            <person name="Zhang B."/>
            <person name="Zhuang S."/>
            <person name="Wei H."/>
            <person name="Liu B."/>
            <person name="Lei M."/>
            <person name="Yu H."/>
            <person name="Li Y."/>
            <person name="Xu H."/>
            <person name="Wei S."/>
            <person name="He X."/>
            <person name="Fang L."/>
            <person name="Zhang Z."/>
            <person name="Zhang Y."/>
            <person name="Huang X."/>
            <person name="Su Z."/>
            <person name="Tong W."/>
            <person name="Li J."/>
            <person name="Tong Z."/>
            <person name="Li S."/>
            <person name="Ye J."/>
            <person name="Wang L."/>
            <person name="Fang L."/>
            <person name="Lei T."/>
            <person name="Chen C."/>
            <person name="Chen H."/>
            <person name="Xu Z."/>
            <person name="Li H."/>
            <person name="Huang H."/>
            <person name="Zhang F."/>
            <person name="Xu H."/>
            <person name="Li N."/>
            <person name="Zhao C."/>
            <person name="Li S."/>
            <person name="Dong L."/>
            <person name="Huang Y."/>
            <person name="Li L."/>
            <person name="Xi Y."/>
            <person name="Qi Q."/>
            <person name="Li W."/>
            <person name="Zhang B."/>
            <person name="Hu W."/>
            <person name="Zhang Y."/>
            <person name="Tian X."/>
            <person name="Jiao Y."/>
            <person name="Liang X."/>
            <person name="Jin J."/>
            <person name="Gao L."/>
            <person name="Zheng W."/>
            <person name="Hao B."/>
            <person name="Liu S."/>
            <person name="Wang W."/>
            <person name="Yuan L."/>
            <person name="Cao M."/>
            <person name="McDermott J."/>
            <person name="Samudrala R."/>
            <person name="Wang J."/>
            <person name="Wong G.K."/>
            <person name="Yang H."/>
        </authorList>
    </citation>
    <scope>NUCLEOTIDE SEQUENCE [LARGE SCALE GENOMIC DNA]</scope>
</reference>
<feature type="region of interest" description="Disordered" evidence="1">
    <location>
        <begin position="1"/>
        <end position="77"/>
    </location>
</feature>
<dbReference type="Pfam" id="PF03140">
    <property type="entry name" value="DUF247"/>
    <property type="match status" value="1"/>
</dbReference>
<gene>
    <name evidence="2" type="ORF">OsJ_21653</name>
</gene>
<evidence type="ECO:0000256" key="1">
    <source>
        <dbReference type="SAM" id="MobiDB-lite"/>
    </source>
</evidence>